<sequence length="345" mass="37434">MGHIRVSKPMEMTHQPTLRDTLWSAQTTAVLSALNTTANAYKGARERFSYSHSGSAFSPTNGSLFQVKPCVIAAPSNHESTLQRYITPGLLSGIRAGVGPVVANLSDAESCRGQPGRRHVTPDLFLGKSHIGWEPMVVGQTSTRTPKSYGVTTGRRYVTPGLLPQTLHRGIRAGAWPVVGQTQRGCFLSPHGVTRTAIRNAWFTRQILYRLGGERRSRAGPVVGKPHEDARVLRGITRDGDTEPFKIVRGEPQNAQFLQVVVLAVIVVLEPVPAGGGGKPQRGRLVPTGYTKDDDTRILNHEGAREPVRTISAAVVWAVTVVSEPVPGRWLGKLMRTLSPWGNQG</sequence>
<gene>
    <name evidence="1" type="ORF">HAX54_040131</name>
</gene>
<protein>
    <submittedName>
        <fullName evidence="1">Uncharacterized protein</fullName>
    </submittedName>
</protein>
<evidence type="ECO:0000313" key="2">
    <source>
        <dbReference type="Proteomes" id="UP000823775"/>
    </source>
</evidence>
<organism evidence="1 2">
    <name type="scientific">Datura stramonium</name>
    <name type="common">Jimsonweed</name>
    <name type="synonym">Common thornapple</name>
    <dbReference type="NCBI Taxonomy" id="4076"/>
    <lineage>
        <taxon>Eukaryota</taxon>
        <taxon>Viridiplantae</taxon>
        <taxon>Streptophyta</taxon>
        <taxon>Embryophyta</taxon>
        <taxon>Tracheophyta</taxon>
        <taxon>Spermatophyta</taxon>
        <taxon>Magnoliopsida</taxon>
        <taxon>eudicotyledons</taxon>
        <taxon>Gunneridae</taxon>
        <taxon>Pentapetalae</taxon>
        <taxon>asterids</taxon>
        <taxon>lamiids</taxon>
        <taxon>Solanales</taxon>
        <taxon>Solanaceae</taxon>
        <taxon>Solanoideae</taxon>
        <taxon>Datureae</taxon>
        <taxon>Datura</taxon>
    </lineage>
</organism>
<name>A0ABS8VP09_DATST</name>
<accession>A0ABS8VP09</accession>
<proteinExistence type="predicted"/>
<keyword evidence="2" id="KW-1185">Reference proteome</keyword>
<evidence type="ECO:0000313" key="1">
    <source>
        <dbReference type="EMBL" id="MCE0481922.1"/>
    </source>
</evidence>
<comment type="caution">
    <text evidence="1">The sequence shown here is derived from an EMBL/GenBank/DDBJ whole genome shotgun (WGS) entry which is preliminary data.</text>
</comment>
<dbReference type="EMBL" id="JACEIK010005627">
    <property type="protein sequence ID" value="MCE0481922.1"/>
    <property type="molecule type" value="Genomic_DNA"/>
</dbReference>
<reference evidence="1 2" key="1">
    <citation type="journal article" date="2021" name="BMC Genomics">
        <title>Datura genome reveals duplications of psychoactive alkaloid biosynthetic genes and high mutation rate following tissue culture.</title>
        <authorList>
            <person name="Rajewski A."/>
            <person name="Carter-House D."/>
            <person name="Stajich J."/>
            <person name="Litt A."/>
        </authorList>
    </citation>
    <scope>NUCLEOTIDE SEQUENCE [LARGE SCALE GENOMIC DNA]</scope>
    <source>
        <strain evidence="1">AR-01</strain>
    </source>
</reference>
<dbReference type="Proteomes" id="UP000823775">
    <property type="component" value="Unassembled WGS sequence"/>
</dbReference>